<dbReference type="RefSeq" id="WP_219937731.1">
    <property type="nucleotide sequence ID" value="NZ_JAGFNY010000020.1"/>
</dbReference>
<dbReference type="GO" id="GO:0043768">
    <property type="term" value="F:S-ribosylhomocysteine lyase activity"/>
    <property type="evidence" value="ECO:0007669"/>
    <property type="project" value="UniProtKB-EC"/>
</dbReference>
<reference evidence="15 16" key="1">
    <citation type="submission" date="2021-03" db="EMBL/GenBank/DDBJ databases">
        <title>Succinivibrio sp. nov. isolated from feces of cow.</title>
        <authorList>
            <person name="Choi J.-Y."/>
        </authorList>
    </citation>
    <scope>NUCLEOTIDE SEQUENCE [LARGE SCALE GENOMIC DNA]</scope>
    <source>
        <strain evidence="15 16">AGMB01872</strain>
    </source>
</reference>
<evidence type="ECO:0000256" key="4">
    <source>
        <dbReference type="ARBA" id="ARBA00011738"/>
    </source>
</evidence>
<evidence type="ECO:0000313" key="16">
    <source>
        <dbReference type="Proteomes" id="UP000731465"/>
    </source>
</evidence>
<keyword evidence="7" id="KW-0673">Quorum sensing</keyword>
<dbReference type="Proteomes" id="UP000731465">
    <property type="component" value="Unassembled WGS sequence"/>
</dbReference>
<evidence type="ECO:0000256" key="2">
    <source>
        <dbReference type="ARBA" id="ARBA00001962"/>
    </source>
</evidence>
<keyword evidence="8" id="KW-0479">Metal-binding</keyword>
<dbReference type="Pfam" id="PF02664">
    <property type="entry name" value="LuxS"/>
    <property type="match status" value="1"/>
</dbReference>
<dbReference type="NCBIfam" id="NF002604">
    <property type="entry name" value="PRK02260.1-4"/>
    <property type="match status" value="1"/>
</dbReference>
<dbReference type="EC" id="4.4.1.21" evidence="5"/>
<evidence type="ECO:0000256" key="12">
    <source>
        <dbReference type="ARBA" id="ARBA00024654"/>
    </source>
</evidence>
<dbReference type="InterPro" id="IPR037005">
    <property type="entry name" value="LuxS_sf"/>
</dbReference>
<comment type="similarity">
    <text evidence="3">Belongs to the LuxS family.</text>
</comment>
<evidence type="ECO:0000256" key="11">
    <source>
        <dbReference type="ARBA" id="ARBA00023239"/>
    </source>
</evidence>
<keyword evidence="10" id="KW-0408">Iron</keyword>
<comment type="catalytic activity">
    <reaction evidence="1">
        <text>S-(5-deoxy-D-ribos-5-yl)-L-homocysteine = (S)-4,5-dihydroxypentane-2,3-dione + L-homocysteine</text>
        <dbReference type="Rhea" id="RHEA:17753"/>
        <dbReference type="ChEBI" id="CHEBI:29484"/>
        <dbReference type="ChEBI" id="CHEBI:58195"/>
        <dbReference type="ChEBI" id="CHEBI:58199"/>
        <dbReference type="EC" id="4.4.1.21"/>
    </reaction>
</comment>
<comment type="cofactor">
    <cofactor evidence="2">
        <name>Fe cation</name>
        <dbReference type="ChEBI" id="CHEBI:24875"/>
    </cofactor>
</comment>
<organism evidence="15 16">
    <name type="scientific">Succinivibrio faecicola</name>
    <dbReference type="NCBI Taxonomy" id="2820300"/>
    <lineage>
        <taxon>Bacteria</taxon>
        <taxon>Pseudomonadati</taxon>
        <taxon>Pseudomonadota</taxon>
        <taxon>Gammaproteobacteria</taxon>
        <taxon>Aeromonadales</taxon>
        <taxon>Succinivibrionaceae</taxon>
        <taxon>Succinivibrio</taxon>
    </lineage>
</organism>
<evidence type="ECO:0000256" key="3">
    <source>
        <dbReference type="ARBA" id="ARBA00007311"/>
    </source>
</evidence>
<accession>A0ABS7DHG9</accession>
<gene>
    <name evidence="15" type="ORF">J5V48_06340</name>
</gene>
<comment type="subunit">
    <text evidence="4">Homodimer.</text>
</comment>
<protein>
    <recommendedName>
        <fullName evidence="6">S-ribosylhomocysteine lyase</fullName>
        <ecNumber evidence="5">4.4.1.21</ecNumber>
    </recommendedName>
    <alternativeName>
        <fullName evidence="13">AI-2 synthesis protein</fullName>
    </alternativeName>
    <alternativeName>
        <fullName evidence="14">Autoinducer-2 production protein LuxS</fullName>
    </alternativeName>
</protein>
<keyword evidence="11 15" id="KW-0456">Lyase</keyword>
<dbReference type="InterPro" id="IPR011249">
    <property type="entry name" value="Metalloenz_LuxS/M16"/>
</dbReference>
<evidence type="ECO:0000313" key="15">
    <source>
        <dbReference type="EMBL" id="MBW7570509.1"/>
    </source>
</evidence>
<evidence type="ECO:0000256" key="14">
    <source>
        <dbReference type="ARBA" id="ARBA00031777"/>
    </source>
</evidence>
<keyword evidence="9" id="KW-0071">Autoinducer synthesis</keyword>
<dbReference type="SUPFAM" id="SSF63411">
    <property type="entry name" value="LuxS/MPP-like metallohydrolase"/>
    <property type="match status" value="1"/>
</dbReference>
<dbReference type="Gene3D" id="3.30.1360.80">
    <property type="entry name" value="S-ribosylhomocysteinase (LuxS)"/>
    <property type="match status" value="1"/>
</dbReference>
<evidence type="ECO:0000256" key="13">
    <source>
        <dbReference type="ARBA" id="ARBA00030600"/>
    </source>
</evidence>
<proteinExistence type="inferred from homology"/>
<evidence type="ECO:0000256" key="7">
    <source>
        <dbReference type="ARBA" id="ARBA00022654"/>
    </source>
</evidence>
<evidence type="ECO:0000256" key="9">
    <source>
        <dbReference type="ARBA" id="ARBA00022929"/>
    </source>
</evidence>
<evidence type="ECO:0000256" key="8">
    <source>
        <dbReference type="ARBA" id="ARBA00022723"/>
    </source>
</evidence>
<keyword evidence="16" id="KW-1185">Reference proteome</keyword>
<evidence type="ECO:0000256" key="6">
    <source>
        <dbReference type="ARBA" id="ARBA00015130"/>
    </source>
</evidence>
<sequence>MDLIPSFQVDHTKLVPGIYVSRIDTIGNEFATTFDIRMKTPNVEPAIHPNAMHSIEHVVATFLRNDPEWKDKVIYWGPMGCLTGCYLIMKGKPTPQEILPLMIRAFEYCRDYDDVIPGALPVNCGNYLLHDLQIARYESKLFVDILKTKPCFDYPTSKRIETEKGLTFFDS</sequence>
<name>A0ABS7DHG9_9GAMM</name>
<dbReference type="PRINTS" id="PR01487">
    <property type="entry name" value="LUXSPROTEIN"/>
</dbReference>
<comment type="caution">
    <text evidence="15">The sequence shown here is derived from an EMBL/GenBank/DDBJ whole genome shotgun (WGS) entry which is preliminary data.</text>
</comment>
<evidence type="ECO:0000256" key="10">
    <source>
        <dbReference type="ARBA" id="ARBA00023004"/>
    </source>
</evidence>
<evidence type="ECO:0000256" key="5">
    <source>
        <dbReference type="ARBA" id="ARBA00012240"/>
    </source>
</evidence>
<dbReference type="PANTHER" id="PTHR35799:SF1">
    <property type="entry name" value="S-RIBOSYLHOMOCYSTEINE LYASE"/>
    <property type="match status" value="1"/>
</dbReference>
<dbReference type="EMBL" id="JAGFNY010000020">
    <property type="protein sequence ID" value="MBW7570509.1"/>
    <property type="molecule type" value="Genomic_DNA"/>
</dbReference>
<evidence type="ECO:0000256" key="1">
    <source>
        <dbReference type="ARBA" id="ARBA00000297"/>
    </source>
</evidence>
<dbReference type="PANTHER" id="PTHR35799">
    <property type="entry name" value="S-RIBOSYLHOMOCYSTEINE LYASE"/>
    <property type="match status" value="1"/>
</dbReference>
<comment type="function">
    <text evidence="12">Involved in the synthesis of autoinducer 2 (AI-2) which is secreted by bacteria and is used to communicate both the cell density and the metabolic potential of the environment. The regulation of gene expression in response to changes in cell density is called quorum sensing. Catalyzes the transformation of S-ribosylhomocysteine (RHC) to homocysteine (HC) and 4,5-dihydroxy-2,3-pentadione (DPD).</text>
</comment>
<dbReference type="InterPro" id="IPR003815">
    <property type="entry name" value="S-ribosylhomocysteinase"/>
</dbReference>